<gene>
    <name evidence="1" type="ORF">AALO17_21110</name>
</gene>
<reference evidence="1 2" key="1">
    <citation type="journal article" date="2016" name="Gut Pathog.">
        <title>Whole genome sequencing of "Faecalibaculum rodentium" ALO17, isolated from C57BL/6J laboratory mouse feces.</title>
        <authorList>
            <person name="Lim S."/>
            <person name="Chang D.H."/>
            <person name="Ahn S."/>
            <person name="Kim B.C."/>
        </authorList>
    </citation>
    <scope>NUCLEOTIDE SEQUENCE [LARGE SCALE GENOMIC DNA]</scope>
    <source>
        <strain evidence="1 2">Alo17</strain>
    </source>
</reference>
<dbReference type="EMBL" id="CP011391">
    <property type="protein sequence ID" value="AMK55245.1"/>
    <property type="molecule type" value="Genomic_DNA"/>
</dbReference>
<dbReference type="AlphaFoldDB" id="A0A140DX68"/>
<proteinExistence type="predicted"/>
<dbReference type="STRING" id="1702221.AALO17_21110"/>
<name>A0A140DX68_9FIRM</name>
<keyword evidence="2" id="KW-1185">Reference proteome</keyword>
<evidence type="ECO:0000313" key="2">
    <source>
        <dbReference type="Proteomes" id="UP000069771"/>
    </source>
</evidence>
<accession>A0A140DX68</accession>
<sequence length="39" mass="3907">MGAFQDSFSGVHVSRVAPGDTIVTIRVTGGSAAGVNCIE</sequence>
<protein>
    <submittedName>
        <fullName evidence="1">Uncharacterized protein</fullName>
    </submittedName>
</protein>
<dbReference type="Proteomes" id="UP000069771">
    <property type="component" value="Chromosome"/>
</dbReference>
<organism evidence="1 2">
    <name type="scientific">Faecalibaculum rodentium</name>
    <dbReference type="NCBI Taxonomy" id="1702221"/>
    <lineage>
        <taxon>Bacteria</taxon>
        <taxon>Bacillati</taxon>
        <taxon>Bacillota</taxon>
        <taxon>Erysipelotrichia</taxon>
        <taxon>Erysipelotrichales</taxon>
        <taxon>Erysipelotrichaceae</taxon>
        <taxon>Faecalibaculum</taxon>
    </lineage>
</organism>
<dbReference type="KEGG" id="fro:AALO17_21110"/>
<evidence type="ECO:0000313" key="1">
    <source>
        <dbReference type="EMBL" id="AMK55245.1"/>
    </source>
</evidence>